<dbReference type="GO" id="GO:0008168">
    <property type="term" value="F:methyltransferase activity"/>
    <property type="evidence" value="ECO:0007669"/>
    <property type="project" value="UniProtKB-KW"/>
</dbReference>
<evidence type="ECO:0000313" key="3">
    <source>
        <dbReference type="Proteomes" id="UP000198362"/>
    </source>
</evidence>
<keyword evidence="2" id="KW-0808">Transferase</keyword>
<keyword evidence="3" id="KW-1185">Reference proteome</keyword>
<dbReference type="GO" id="GO:0032259">
    <property type="term" value="P:methylation"/>
    <property type="evidence" value="ECO:0007669"/>
    <property type="project" value="UniProtKB-KW"/>
</dbReference>
<dbReference type="InterPro" id="IPR041698">
    <property type="entry name" value="Methyltransf_25"/>
</dbReference>
<dbReference type="Gene3D" id="3.40.50.150">
    <property type="entry name" value="Vaccinia Virus protein VP39"/>
    <property type="match status" value="1"/>
</dbReference>
<name>A0A239MQF9_9ACTN</name>
<reference evidence="2 3" key="1">
    <citation type="submission" date="2017-06" db="EMBL/GenBank/DDBJ databases">
        <authorList>
            <person name="Kim H.J."/>
            <person name="Triplett B.A."/>
        </authorList>
    </citation>
    <scope>NUCLEOTIDE SEQUENCE [LARGE SCALE GENOMIC DNA]</scope>
    <source>
        <strain evidence="2 3">CGMCC 4.5593</strain>
    </source>
</reference>
<evidence type="ECO:0000259" key="1">
    <source>
        <dbReference type="Pfam" id="PF13649"/>
    </source>
</evidence>
<evidence type="ECO:0000313" key="2">
    <source>
        <dbReference type="EMBL" id="SNT44354.1"/>
    </source>
</evidence>
<feature type="domain" description="Methyltransferase" evidence="1">
    <location>
        <begin position="46"/>
        <end position="136"/>
    </location>
</feature>
<dbReference type="InterPro" id="IPR029063">
    <property type="entry name" value="SAM-dependent_MTases_sf"/>
</dbReference>
<dbReference type="CDD" id="cd02440">
    <property type="entry name" value="AdoMet_MTases"/>
    <property type="match status" value="1"/>
</dbReference>
<organism evidence="2 3">
    <name type="scientific">Asanoa hainanensis</name>
    <dbReference type="NCBI Taxonomy" id="560556"/>
    <lineage>
        <taxon>Bacteria</taxon>
        <taxon>Bacillati</taxon>
        <taxon>Actinomycetota</taxon>
        <taxon>Actinomycetes</taxon>
        <taxon>Micromonosporales</taxon>
        <taxon>Micromonosporaceae</taxon>
        <taxon>Asanoa</taxon>
    </lineage>
</organism>
<protein>
    <submittedName>
        <fullName evidence="2">Methyltransferase domain-containing protein</fullName>
    </submittedName>
</protein>
<dbReference type="AlphaFoldDB" id="A0A239MQF9"/>
<dbReference type="SUPFAM" id="SSF53335">
    <property type="entry name" value="S-adenosyl-L-methionine-dependent methyltransferases"/>
    <property type="match status" value="1"/>
</dbReference>
<dbReference type="RefSeq" id="WP_089249779.1">
    <property type="nucleotide sequence ID" value="NZ_FZPH01000006.1"/>
</dbReference>
<dbReference type="Pfam" id="PF13649">
    <property type="entry name" value="Methyltransf_25"/>
    <property type="match status" value="1"/>
</dbReference>
<dbReference type="OrthoDB" id="9810615at2"/>
<dbReference type="EMBL" id="FZPH01000006">
    <property type="protein sequence ID" value="SNT44354.1"/>
    <property type="molecule type" value="Genomic_DNA"/>
</dbReference>
<accession>A0A239MQF9</accession>
<proteinExistence type="predicted"/>
<dbReference type="Proteomes" id="UP000198362">
    <property type="component" value="Unassembled WGS sequence"/>
</dbReference>
<sequence length="269" mass="28678">MLRPEVLDYYKRGGEHHRLTAGAGRLEFLRTWDALTRLLPAAPAHVLDVGGATGVYAVPLAAAGYEVQVVDPVPDHVAHAATLPGVTAVLGDARSLPAAADTADAVLLFGPLYHLLSRSDRVTAWREAARVVRPGGVVVGATISRFASLFDGFANDRFGDAAFRPLVEGALSDGMHRPSSPERGWFTSAYFHHPDEPAAEAAEAGLVVRQRLSVESPLWMIGPRLDELLASAERTALLLEMLREIESEPTLLGASSHQLTVAVRAAASA</sequence>
<keyword evidence="2" id="KW-0489">Methyltransferase</keyword>
<gene>
    <name evidence="2" type="ORF">SAMN05421812_106102</name>
</gene>